<evidence type="ECO:0000313" key="3">
    <source>
        <dbReference type="Proteomes" id="UP000070376"/>
    </source>
</evidence>
<keyword evidence="1" id="KW-0812">Transmembrane</keyword>
<protein>
    <submittedName>
        <fullName evidence="2">Uncharacterized protein</fullName>
    </submittedName>
</protein>
<feature type="transmembrane region" description="Helical" evidence="1">
    <location>
        <begin position="6"/>
        <end position="28"/>
    </location>
</feature>
<reference evidence="3" key="1">
    <citation type="submission" date="2016-01" db="EMBL/GenBank/DDBJ databases">
        <authorList>
            <person name="Mitreva M."/>
            <person name="Pepin K.H."/>
            <person name="Mihindukulasuriya K.A."/>
            <person name="Fulton R."/>
            <person name="Fronick C."/>
            <person name="O'Laughlin M."/>
            <person name="Miner T."/>
            <person name="Herter B."/>
            <person name="Rosa B.A."/>
            <person name="Cordes M."/>
            <person name="Tomlinson C."/>
            <person name="Wollam A."/>
            <person name="Palsikar V.B."/>
            <person name="Mardis E.R."/>
            <person name="Wilson R.K."/>
        </authorList>
    </citation>
    <scope>NUCLEOTIDE SEQUENCE [LARGE SCALE GENOMIC DNA]</scope>
    <source>
        <strain evidence="3">GED7749B</strain>
    </source>
</reference>
<accession>A0A133KIK7</accession>
<organism evidence="2 3">
    <name type="scientific">Heyndrickxia coagulans</name>
    <name type="common">Weizmannia coagulans</name>
    <dbReference type="NCBI Taxonomy" id="1398"/>
    <lineage>
        <taxon>Bacteria</taxon>
        <taxon>Bacillati</taxon>
        <taxon>Bacillota</taxon>
        <taxon>Bacilli</taxon>
        <taxon>Bacillales</taxon>
        <taxon>Bacillaceae</taxon>
        <taxon>Heyndrickxia</taxon>
    </lineage>
</organism>
<proteinExistence type="predicted"/>
<gene>
    <name evidence="2" type="ORF">HMPREF3213_02773</name>
</gene>
<keyword evidence="1" id="KW-1133">Transmembrane helix</keyword>
<name>A0A133KIK7_HEYCO</name>
<evidence type="ECO:0000256" key="1">
    <source>
        <dbReference type="SAM" id="Phobius"/>
    </source>
</evidence>
<keyword evidence="1" id="KW-0472">Membrane</keyword>
<evidence type="ECO:0000313" key="2">
    <source>
        <dbReference type="EMBL" id="KWZ79397.1"/>
    </source>
</evidence>
<dbReference type="AlphaFoldDB" id="A0A133KIK7"/>
<sequence length="54" mass="6405">MNQIHPNLFSILFFPPFLKCCGLAALPFQKPTNLLIMMHHFYYTRLHLPFSLKI</sequence>
<comment type="caution">
    <text evidence="2">The sequence shown here is derived from an EMBL/GenBank/DDBJ whole genome shotgun (WGS) entry which is preliminary data.</text>
</comment>
<dbReference type="Proteomes" id="UP000070376">
    <property type="component" value="Unassembled WGS sequence"/>
</dbReference>
<dbReference type="EMBL" id="LRPN01000119">
    <property type="protein sequence ID" value="KWZ79397.1"/>
    <property type="molecule type" value="Genomic_DNA"/>
</dbReference>